<dbReference type="GO" id="GO:0016020">
    <property type="term" value="C:membrane"/>
    <property type="evidence" value="ECO:0007669"/>
    <property type="project" value="UniProtKB-SubCell"/>
</dbReference>
<accession>A0A2J0Z2I9</accession>
<evidence type="ECO:0000313" key="8">
    <source>
        <dbReference type="EMBL" id="PJR14746.1"/>
    </source>
</evidence>
<evidence type="ECO:0000256" key="2">
    <source>
        <dbReference type="ARBA" id="ARBA00010270"/>
    </source>
</evidence>
<keyword evidence="5" id="KW-0430">Lectin</keyword>
<dbReference type="InterPro" id="IPR012413">
    <property type="entry name" value="BA14K"/>
</dbReference>
<evidence type="ECO:0000256" key="4">
    <source>
        <dbReference type="ARBA" id="ARBA00022475"/>
    </source>
</evidence>
<evidence type="ECO:0000313" key="9">
    <source>
        <dbReference type="Proteomes" id="UP000231987"/>
    </source>
</evidence>
<dbReference type="GO" id="GO:0030246">
    <property type="term" value="F:carbohydrate binding"/>
    <property type="evidence" value="ECO:0007669"/>
    <property type="project" value="UniProtKB-KW"/>
</dbReference>
<evidence type="ECO:0000256" key="6">
    <source>
        <dbReference type="ARBA" id="ARBA00025321"/>
    </source>
</evidence>
<dbReference type="Proteomes" id="UP000231987">
    <property type="component" value="Unassembled WGS sequence"/>
</dbReference>
<comment type="subcellular location">
    <subcellularLocation>
        <location evidence="1">Membrane</location>
        <topology evidence="1">Single-pass membrane protein</topology>
    </subcellularLocation>
</comment>
<evidence type="ECO:0000256" key="5">
    <source>
        <dbReference type="ARBA" id="ARBA00022734"/>
    </source>
</evidence>
<sequence>MKTLAIVALSLATAISSVPPAEAFPIVPAPKTQAADVQLAQFPYERGEARKGRCRDRDCRRMGNWRGYRGNRHYSNRYHHRRYYRDDDDDLGAFFGGLAAGAIVGGVLSQPRYAAPRYYGGGNAHVEWCYSRYRSYRAWDNTFQPYNGPRRQCYSPYS</sequence>
<feature type="signal peptide" evidence="7">
    <location>
        <begin position="1"/>
        <end position="23"/>
    </location>
</feature>
<comment type="similarity">
    <text evidence="2">Belongs to the BA14k family.</text>
</comment>
<evidence type="ECO:0000256" key="7">
    <source>
        <dbReference type="SAM" id="SignalP"/>
    </source>
</evidence>
<proteinExistence type="inferred from homology"/>
<keyword evidence="4" id="KW-0472">Membrane</keyword>
<organism evidence="8 9">
    <name type="scientific">Rhizobium meliloti</name>
    <name type="common">Ensifer meliloti</name>
    <name type="synonym">Sinorhizobium meliloti</name>
    <dbReference type="NCBI Taxonomy" id="382"/>
    <lineage>
        <taxon>Bacteria</taxon>
        <taxon>Pseudomonadati</taxon>
        <taxon>Pseudomonadota</taxon>
        <taxon>Alphaproteobacteria</taxon>
        <taxon>Hyphomicrobiales</taxon>
        <taxon>Rhizobiaceae</taxon>
        <taxon>Sinorhizobium/Ensifer group</taxon>
        <taxon>Sinorhizobium</taxon>
    </lineage>
</organism>
<dbReference type="EMBL" id="NJGD01000005">
    <property type="protein sequence ID" value="PJR14746.1"/>
    <property type="molecule type" value="Genomic_DNA"/>
</dbReference>
<keyword evidence="4" id="KW-1003">Cell membrane</keyword>
<feature type="chain" id="PRO_5014433023" description="Lectin-like protein BA14k" evidence="7">
    <location>
        <begin position="24"/>
        <end position="158"/>
    </location>
</feature>
<evidence type="ECO:0000256" key="1">
    <source>
        <dbReference type="ARBA" id="ARBA00004167"/>
    </source>
</evidence>
<keyword evidence="7" id="KW-0732">Signal</keyword>
<protein>
    <recommendedName>
        <fullName evidence="3">Lectin-like protein BA14k</fullName>
    </recommendedName>
</protein>
<comment type="function">
    <text evidence="6">Has immunoglobulin-binding and hemagglutination properties, and can bind to mannose. Essential for virulence. May be involved in LPS biosynthesis or polysaccharide transport.</text>
</comment>
<gene>
    <name evidence="8" type="ORF">CEJ86_13005</name>
</gene>
<dbReference type="AlphaFoldDB" id="A0A2J0Z2I9"/>
<name>A0A2J0Z2I9_RHIML</name>
<reference evidence="8 9" key="1">
    <citation type="submission" date="2017-06" db="EMBL/GenBank/DDBJ databases">
        <title>Ensifer strains isolated from leguminous trees and herbs display diverse denitrification phenotypes with some acting as strong N2O sinks.</title>
        <authorList>
            <person name="Woliy K."/>
            <person name="Mania D."/>
            <person name="Bakken L.R."/>
            <person name="Frostegard A."/>
        </authorList>
    </citation>
    <scope>NUCLEOTIDE SEQUENCE [LARGE SCALE GENOMIC DNA]</scope>
    <source>
        <strain evidence="8 9">AC50a</strain>
    </source>
</reference>
<dbReference type="Pfam" id="PF07886">
    <property type="entry name" value="BA14K"/>
    <property type="match status" value="1"/>
</dbReference>
<comment type="caution">
    <text evidence="8">The sequence shown here is derived from an EMBL/GenBank/DDBJ whole genome shotgun (WGS) entry which is preliminary data.</text>
</comment>
<evidence type="ECO:0000256" key="3">
    <source>
        <dbReference type="ARBA" id="ARBA00020552"/>
    </source>
</evidence>